<dbReference type="AlphaFoldDB" id="A0A6C0CIZ6"/>
<proteinExistence type="predicted"/>
<evidence type="ECO:0000313" key="1">
    <source>
        <dbReference type="EMBL" id="QHT03639.1"/>
    </source>
</evidence>
<protein>
    <submittedName>
        <fullName evidence="1">Uncharacterized protein</fullName>
    </submittedName>
</protein>
<sequence length="65" mass="7094">MADQVCELCGSDLPKGVSECEHEGDTNECLICKECACSQCIMCNTHCECSDEPESEENDPDDDSD</sequence>
<organism evidence="1">
    <name type="scientific">viral metagenome</name>
    <dbReference type="NCBI Taxonomy" id="1070528"/>
    <lineage>
        <taxon>unclassified sequences</taxon>
        <taxon>metagenomes</taxon>
        <taxon>organismal metagenomes</taxon>
    </lineage>
</organism>
<reference evidence="1" key="1">
    <citation type="journal article" date="2020" name="Nature">
        <title>Giant virus diversity and host interactions through global metagenomics.</title>
        <authorList>
            <person name="Schulz F."/>
            <person name="Roux S."/>
            <person name="Paez-Espino D."/>
            <person name="Jungbluth S."/>
            <person name="Walsh D.A."/>
            <person name="Denef V.J."/>
            <person name="McMahon K.D."/>
            <person name="Konstantinidis K.T."/>
            <person name="Eloe-Fadrosh E.A."/>
            <person name="Kyrpides N.C."/>
            <person name="Woyke T."/>
        </authorList>
    </citation>
    <scope>NUCLEOTIDE SEQUENCE</scope>
    <source>
        <strain evidence="1">GVMAG-M-3300021079-18</strain>
    </source>
</reference>
<name>A0A6C0CIZ6_9ZZZZ</name>
<dbReference type="EMBL" id="MN739415">
    <property type="protein sequence ID" value="QHT03639.1"/>
    <property type="molecule type" value="Genomic_DNA"/>
</dbReference>
<accession>A0A6C0CIZ6</accession>